<dbReference type="EnsemblPlants" id="KQJ99914">
    <property type="protein sequence ID" value="KQJ99914"/>
    <property type="gene ID" value="BRADI_3g45993v3"/>
</dbReference>
<protein>
    <recommendedName>
        <fullName evidence="5">TPX2 C-terminal domain-containing protein</fullName>
    </recommendedName>
</protein>
<dbReference type="KEGG" id="bdi:100829919"/>
<evidence type="ECO:0000313" key="2">
    <source>
        <dbReference type="EMBL" id="KQJ99914.1"/>
    </source>
</evidence>
<feature type="compositionally biased region" description="Low complexity" evidence="1">
    <location>
        <begin position="411"/>
        <end position="420"/>
    </location>
</feature>
<dbReference type="Gramene" id="KQJ99914">
    <property type="protein sequence ID" value="KQJ99914"/>
    <property type="gene ID" value="BRADI_3g45993v3"/>
</dbReference>
<dbReference type="EnsemblPlants" id="PNT68840">
    <property type="protein sequence ID" value="PNT68840"/>
    <property type="gene ID" value="BRADI_3g45993v3"/>
</dbReference>
<dbReference type="EMBL" id="CM000882">
    <property type="protein sequence ID" value="PNT68841.1"/>
    <property type="molecule type" value="Genomic_DNA"/>
</dbReference>
<evidence type="ECO:0000256" key="1">
    <source>
        <dbReference type="SAM" id="MobiDB-lite"/>
    </source>
</evidence>
<dbReference type="RefSeq" id="XP_010235556.1">
    <property type="nucleotide sequence ID" value="XM_010237254.3"/>
</dbReference>
<feature type="region of interest" description="Disordered" evidence="1">
    <location>
        <begin position="528"/>
        <end position="561"/>
    </location>
</feature>
<feature type="compositionally biased region" description="Low complexity" evidence="1">
    <location>
        <begin position="393"/>
        <end position="404"/>
    </location>
</feature>
<dbReference type="RefSeq" id="XP_014755787.1">
    <property type="nucleotide sequence ID" value="XM_014900301.2"/>
</dbReference>
<dbReference type="RefSeq" id="XP_014755786.1">
    <property type="nucleotide sequence ID" value="XM_014900300.2"/>
</dbReference>
<reference evidence="2" key="2">
    <citation type="submission" date="2017-06" db="EMBL/GenBank/DDBJ databases">
        <title>WGS assembly of Brachypodium distachyon.</title>
        <authorList>
            <consortium name="The International Brachypodium Initiative"/>
            <person name="Lucas S."/>
            <person name="Harmon-Smith M."/>
            <person name="Lail K."/>
            <person name="Tice H."/>
            <person name="Grimwood J."/>
            <person name="Bruce D."/>
            <person name="Barry K."/>
            <person name="Shu S."/>
            <person name="Lindquist E."/>
            <person name="Wang M."/>
            <person name="Pitluck S."/>
            <person name="Vogel J.P."/>
            <person name="Garvin D.F."/>
            <person name="Mockler T.C."/>
            <person name="Schmutz J."/>
            <person name="Rokhsar D."/>
            <person name="Bevan M.W."/>
        </authorList>
    </citation>
    <scope>NUCLEOTIDE SEQUENCE</scope>
    <source>
        <strain evidence="2">Bd21</strain>
    </source>
</reference>
<dbReference type="OrthoDB" id="621651at2759"/>
<feature type="region of interest" description="Disordered" evidence="1">
    <location>
        <begin position="317"/>
        <end position="352"/>
    </location>
</feature>
<feature type="region of interest" description="Disordered" evidence="1">
    <location>
        <begin position="441"/>
        <end position="490"/>
    </location>
</feature>
<keyword evidence="4" id="KW-1185">Reference proteome</keyword>
<accession>A0A0Q3I229</accession>
<dbReference type="PANTHER" id="PTHR47067">
    <property type="entry name" value="TPX2 (TARGETING PROTEIN FOR XKLP2) PROTEIN FAMILY-RELATED"/>
    <property type="match status" value="1"/>
</dbReference>
<gene>
    <name evidence="3" type="primary">LOC100829919</name>
    <name evidence="2" type="ORF">BRADI_3g45993v3</name>
</gene>
<dbReference type="Gramene" id="PNT68841">
    <property type="protein sequence ID" value="PNT68841"/>
    <property type="gene ID" value="BRADI_3g45993v3"/>
</dbReference>
<dbReference type="EMBL" id="CM000882">
    <property type="protein sequence ID" value="PNT68840.1"/>
    <property type="molecule type" value="Genomic_DNA"/>
</dbReference>
<feature type="compositionally biased region" description="Polar residues" evidence="1">
    <location>
        <begin position="473"/>
        <end position="483"/>
    </location>
</feature>
<dbReference type="EMBL" id="CM000882">
    <property type="protein sequence ID" value="KQJ99914.1"/>
    <property type="molecule type" value="Genomic_DNA"/>
</dbReference>
<feature type="compositionally biased region" description="Low complexity" evidence="1">
    <location>
        <begin position="535"/>
        <end position="551"/>
    </location>
</feature>
<reference evidence="3" key="3">
    <citation type="submission" date="2018-08" db="UniProtKB">
        <authorList>
            <consortium name="EnsemblPlants"/>
        </authorList>
    </citation>
    <scope>IDENTIFICATION</scope>
    <source>
        <strain evidence="3">cv. Bd21</strain>
    </source>
</reference>
<feature type="compositionally biased region" description="Polar residues" evidence="1">
    <location>
        <begin position="328"/>
        <end position="351"/>
    </location>
</feature>
<reference evidence="2 3" key="1">
    <citation type="journal article" date="2010" name="Nature">
        <title>Genome sequencing and analysis of the model grass Brachypodium distachyon.</title>
        <authorList>
            <consortium name="International Brachypodium Initiative"/>
        </authorList>
    </citation>
    <scope>NUCLEOTIDE SEQUENCE [LARGE SCALE GENOMIC DNA]</scope>
    <source>
        <strain evidence="2">Bd21</strain>
        <strain evidence="3">cv. Bd21</strain>
    </source>
</reference>
<feature type="region of interest" description="Disordered" evidence="1">
    <location>
        <begin position="498"/>
        <end position="517"/>
    </location>
</feature>
<feature type="compositionally biased region" description="Polar residues" evidence="1">
    <location>
        <begin position="441"/>
        <end position="465"/>
    </location>
</feature>
<dbReference type="Proteomes" id="UP000008810">
    <property type="component" value="Chromosome 3"/>
</dbReference>
<evidence type="ECO:0008006" key="5">
    <source>
        <dbReference type="Google" id="ProtNLM"/>
    </source>
</evidence>
<dbReference type="EnsemblPlants" id="PNT68841">
    <property type="protein sequence ID" value="PNT68841"/>
    <property type="gene ID" value="BRADI_3g45993v3"/>
</dbReference>
<dbReference type="Gramene" id="PNT68840">
    <property type="protein sequence ID" value="PNT68840"/>
    <property type="gene ID" value="BRADI_3g45993v3"/>
</dbReference>
<dbReference type="InterPro" id="IPR044216">
    <property type="entry name" value="WDL7"/>
</dbReference>
<dbReference type="PANTHER" id="PTHR47067:SF5">
    <property type="entry name" value="OS02G0558600 PROTEIN"/>
    <property type="match status" value="1"/>
</dbReference>
<dbReference type="AlphaFoldDB" id="A0A0Q3I229"/>
<dbReference type="GeneID" id="100829919"/>
<name>A0A0Q3I229_BRADI</name>
<proteinExistence type="predicted"/>
<organism evidence="2">
    <name type="scientific">Brachypodium distachyon</name>
    <name type="common">Purple false brome</name>
    <name type="synonym">Trachynia distachya</name>
    <dbReference type="NCBI Taxonomy" id="15368"/>
    <lineage>
        <taxon>Eukaryota</taxon>
        <taxon>Viridiplantae</taxon>
        <taxon>Streptophyta</taxon>
        <taxon>Embryophyta</taxon>
        <taxon>Tracheophyta</taxon>
        <taxon>Spermatophyta</taxon>
        <taxon>Magnoliopsida</taxon>
        <taxon>Liliopsida</taxon>
        <taxon>Poales</taxon>
        <taxon>Poaceae</taxon>
        <taxon>BOP clade</taxon>
        <taxon>Pooideae</taxon>
        <taxon>Stipodae</taxon>
        <taxon>Brachypodieae</taxon>
        <taxon>Brachypodium</taxon>
    </lineage>
</organism>
<evidence type="ECO:0000313" key="4">
    <source>
        <dbReference type="Proteomes" id="UP000008810"/>
    </source>
</evidence>
<dbReference type="RefSeq" id="XP_014755788.1">
    <property type="nucleotide sequence ID" value="XM_014900302.2"/>
</dbReference>
<feature type="compositionally biased region" description="Polar residues" evidence="1">
    <location>
        <begin position="379"/>
        <end position="392"/>
    </location>
</feature>
<feature type="region of interest" description="Disordered" evidence="1">
    <location>
        <begin position="364"/>
        <end position="420"/>
    </location>
</feature>
<sequence>MAAEVGQQFSGWSHSDLTYNDNCTQDDSVQQMVLDHGSVSFGRFAAESLSWESRSVFAHNRRQEEIRKLTLPGLVAQKKAFFEEYYRRKAQKATGHQTEATLKERNDDNTLEHSMQEDKLHAVITEAPIDNAPCSSFEQSTGVSSSDENKCQEPHGLGYLTFNPLFSRITESLSTQRKEACNTGPKQYADGVFRCATHTSSTHKLNHELLERKVLAPKQVVSNGYGESNVAALRIVLPLKILQSEGPKVDLEKQEPSKSIAVINKLAKGTKDLPSSLIQIPRVDLRRNSENRNSQGLKDPFHKRVEMKLRALSDRMSADRAAASSKSVSYQPVARSSCQDPDRVATSSRPNSCRKADRVFTSYKSAGQASHKSFKEVQRTTTLPRTNVYNKGSHTSSNRSNSTTGKLAARSSIMPSSSEISAKPFQTAQVTSKRASVGLTTVGNGLQNKRKQLSTPAASDENGQNRGFMRISAPTSARSSYDNTRPYKAAKAPRISNGKNAVKKSTKYGSQPVGGRNVLPKHLVNCNEPNRKVISSRAGSLSSSTRNNLTSKARQERPRWR</sequence>
<evidence type="ECO:0000313" key="3">
    <source>
        <dbReference type="EnsemblPlants" id="KQJ99914"/>
    </source>
</evidence>